<dbReference type="Proteomes" id="UP000824065">
    <property type="component" value="Unassembled WGS sequence"/>
</dbReference>
<evidence type="ECO:0000313" key="3">
    <source>
        <dbReference type="EMBL" id="HIZ58064.1"/>
    </source>
</evidence>
<protein>
    <submittedName>
        <fullName evidence="3">Uncharacterized protein</fullName>
    </submittedName>
</protein>
<gene>
    <name evidence="3" type="ORF">H9725_05745</name>
</gene>
<name>A0A9D2JMN8_9FIRM</name>
<reference evidence="3" key="1">
    <citation type="journal article" date="2021" name="PeerJ">
        <title>Extensive microbial diversity within the chicken gut microbiome revealed by metagenomics and culture.</title>
        <authorList>
            <person name="Gilroy R."/>
            <person name="Ravi A."/>
            <person name="Getino M."/>
            <person name="Pursley I."/>
            <person name="Horton D.L."/>
            <person name="Alikhan N.F."/>
            <person name="Baker D."/>
            <person name="Gharbi K."/>
            <person name="Hall N."/>
            <person name="Watson M."/>
            <person name="Adriaenssens E.M."/>
            <person name="Foster-Nyarko E."/>
            <person name="Jarju S."/>
            <person name="Secka A."/>
            <person name="Antonio M."/>
            <person name="Oren A."/>
            <person name="Chaudhuri R.R."/>
            <person name="La Ragione R."/>
            <person name="Hildebrand F."/>
            <person name="Pallen M.J."/>
        </authorList>
    </citation>
    <scope>NUCLEOTIDE SEQUENCE</scope>
    <source>
        <strain evidence="3">ChiBcec16-3735</strain>
    </source>
</reference>
<feature type="region of interest" description="Disordered" evidence="1">
    <location>
        <begin position="35"/>
        <end position="57"/>
    </location>
</feature>
<keyword evidence="2" id="KW-0732">Signal</keyword>
<feature type="signal peptide" evidence="2">
    <location>
        <begin position="1"/>
        <end position="24"/>
    </location>
</feature>
<comment type="caution">
    <text evidence="3">The sequence shown here is derived from an EMBL/GenBank/DDBJ whole genome shotgun (WGS) entry which is preliminary data.</text>
</comment>
<dbReference type="AlphaFoldDB" id="A0A9D2JMN8"/>
<evidence type="ECO:0000256" key="2">
    <source>
        <dbReference type="SAM" id="SignalP"/>
    </source>
</evidence>
<evidence type="ECO:0000313" key="4">
    <source>
        <dbReference type="Proteomes" id="UP000824065"/>
    </source>
</evidence>
<accession>A0A9D2JMN8</accession>
<feature type="chain" id="PRO_5039578981" evidence="2">
    <location>
        <begin position="25"/>
        <end position="251"/>
    </location>
</feature>
<organism evidence="3 4">
    <name type="scientific">Candidatus Faecalibacterium gallistercoris</name>
    <dbReference type="NCBI Taxonomy" id="2838579"/>
    <lineage>
        <taxon>Bacteria</taxon>
        <taxon>Bacillati</taxon>
        <taxon>Bacillota</taxon>
        <taxon>Clostridia</taxon>
        <taxon>Eubacteriales</taxon>
        <taxon>Oscillospiraceae</taxon>
        <taxon>Faecalibacterium</taxon>
    </lineage>
</organism>
<dbReference type="EMBL" id="DXBJ01000040">
    <property type="protein sequence ID" value="HIZ58064.1"/>
    <property type="molecule type" value="Genomic_DNA"/>
</dbReference>
<sequence>MKKKMISLALAAALLVGATVPAMAADRTGKDRVVSLDPDQDFIGSPSGGQDAQSDDEEIEVVTDNVVTGGYILRKGTAEPRPLEQIDYPVIKITTLSMSAQANASVDAANPGASSDQKAGMMTESGLTYGKNASVNETADRYSSAGSTDEFVDNYELSFFDNLVSMAEGNLENYSAIQIADISANSQARGSDKSVRLTFSAPGVKTGSRVMVARIRDGSMEFVNSSAGNGTISFDVDPGNLGTFVLLTRKE</sequence>
<proteinExistence type="predicted"/>
<reference evidence="3" key="2">
    <citation type="submission" date="2021-04" db="EMBL/GenBank/DDBJ databases">
        <authorList>
            <person name="Gilroy R."/>
        </authorList>
    </citation>
    <scope>NUCLEOTIDE SEQUENCE</scope>
    <source>
        <strain evidence="3">ChiBcec16-3735</strain>
    </source>
</reference>
<evidence type="ECO:0000256" key="1">
    <source>
        <dbReference type="SAM" id="MobiDB-lite"/>
    </source>
</evidence>